<organism evidence="2 3">
    <name type="scientific">Actinoplanes missouriensis (strain ATCC 14538 / DSM 43046 / CBS 188.64 / JCM 3121 / NBRC 102363 / NCIMB 12654 / NRRL B-3342 / UNCC 431)</name>
    <dbReference type="NCBI Taxonomy" id="512565"/>
    <lineage>
        <taxon>Bacteria</taxon>
        <taxon>Bacillati</taxon>
        <taxon>Actinomycetota</taxon>
        <taxon>Actinomycetes</taxon>
        <taxon>Micromonosporales</taxon>
        <taxon>Micromonosporaceae</taxon>
        <taxon>Actinoplanes</taxon>
    </lineage>
</organism>
<dbReference type="EMBL" id="AP012319">
    <property type="protein sequence ID" value="BAL91942.1"/>
    <property type="molecule type" value="Genomic_DNA"/>
</dbReference>
<dbReference type="RefSeq" id="WP_014446827.1">
    <property type="nucleotide sequence ID" value="NC_017093.1"/>
</dbReference>
<dbReference type="HOGENOM" id="CLU_2044676_0_0_11"/>
<dbReference type="KEGG" id="ams:AMIS_67220"/>
<name>I0HG05_ACTM4</name>
<dbReference type="Pfam" id="PF12728">
    <property type="entry name" value="HTH_17"/>
    <property type="match status" value="1"/>
</dbReference>
<protein>
    <recommendedName>
        <fullName evidence="1">Helix-turn-helix domain-containing protein</fullName>
    </recommendedName>
</protein>
<dbReference type="AlphaFoldDB" id="I0HG05"/>
<evidence type="ECO:0000313" key="2">
    <source>
        <dbReference type="EMBL" id="BAL91942.1"/>
    </source>
</evidence>
<proteinExistence type="predicted"/>
<dbReference type="Proteomes" id="UP000007882">
    <property type="component" value="Chromosome"/>
</dbReference>
<reference evidence="2 3" key="1">
    <citation type="submission" date="2012-02" db="EMBL/GenBank/DDBJ databases">
        <title>Complete genome sequence of Actinoplanes missouriensis 431 (= NBRC 102363).</title>
        <authorList>
            <person name="Ohnishi Y."/>
            <person name="Ishikawa J."/>
            <person name="Sekine M."/>
            <person name="Hosoyama A."/>
            <person name="Harada T."/>
            <person name="Narita H."/>
            <person name="Hata T."/>
            <person name="Konno Y."/>
            <person name="Tutikane K."/>
            <person name="Fujita N."/>
            <person name="Horinouchi S."/>
            <person name="Hayakawa M."/>
        </authorList>
    </citation>
    <scope>NUCLEOTIDE SEQUENCE [LARGE SCALE GENOMIC DNA]</scope>
    <source>
        <strain evidence="3">ATCC 14538 / DSM 43046 / CBS 188.64 / JCM 3121 / NBRC 102363 / NCIMB 12654 / NRRL B-3342 / UNCC 431</strain>
    </source>
</reference>
<evidence type="ECO:0000259" key="1">
    <source>
        <dbReference type="Pfam" id="PF12728"/>
    </source>
</evidence>
<dbReference type="InterPro" id="IPR041657">
    <property type="entry name" value="HTH_17"/>
</dbReference>
<dbReference type="InterPro" id="IPR010093">
    <property type="entry name" value="SinI_DNA-bd"/>
</dbReference>
<dbReference type="PATRIC" id="fig|512565.3.peg.6721"/>
<evidence type="ECO:0000313" key="3">
    <source>
        <dbReference type="Proteomes" id="UP000007882"/>
    </source>
</evidence>
<feature type="domain" description="Helix-turn-helix" evidence="1">
    <location>
        <begin position="19"/>
        <end position="62"/>
    </location>
</feature>
<sequence length="120" mass="13005">MARIAGAGTVADVNEERISVKQAAGLLGVSKYVVYRMIDEGILPAYRPSPRRTWLRREEVLSAIEVPVKPKPKFPVVPPEVEGLPASGRPEVLARRTAKEPPANLSGLKGNAAAYAHLLR</sequence>
<gene>
    <name evidence="2" type="ordered locus">AMIS_67220</name>
</gene>
<accession>I0HG05</accession>
<keyword evidence="3" id="KW-1185">Reference proteome</keyword>
<dbReference type="NCBIfam" id="TIGR01764">
    <property type="entry name" value="excise"/>
    <property type="match status" value="1"/>
</dbReference>
<dbReference type="GO" id="GO:0003677">
    <property type="term" value="F:DNA binding"/>
    <property type="evidence" value="ECO:0007669"/>
    <property type="project" value="InterPro"/>
</dbReference>
<dbReference type="STRING" id="512565.AMIS_67220"/>